<dbReference type="AlphaFoldDB" id="A0A9R0J0E8"/>
<evidence type="ECO:0000256" key="1">
    <source>
        <dbReference type="ARBA" id="ARBA00009512"/>
    </source>
</evidence>
<evidence type="ECO:0000313" key="3">
    <source>
        <dbReference type="Proteomes" id="UP000813463"/>
    </source>
</evidence>
<dbReference type="Gene3D" id="3.30.70.60">
    <property type="match status" value="1"/>
</dbReference>
<evidence type="ECO:0000313" key="4">
    <source>
        <dbReference type="RefSeq" id="XP_021858258.2"/>
    </source>
</evidence>
<organism evidence="3 4">
    <name type="scientific">Spinacia oleracea</name>
    <name type="common">Spinach</name>
    <dbReference type="NCBI Taxonomy" id="3562"/>
    <lineage>
        <taxon>Eukaryota</taxon>
        <taxon>Viridiplantae</taxon>
        <taxon>Streptophyta</taxon>
        <taxon>Embryophyta</taxon>
        <taxon>Tracheophyta</taxon>
        <taxon>Spermatophyta</taxon>
        <taxon>Magnoliopsida</taxon>
        <taxon>eudicotyledons</taxon>
        <taxon>Gunneridae</taxon>
        <taxon>Pentapetalae</taxon>
        <taxon>Caryophyllales</taxon>
        <taxon>Chenopodiaceae</taxon>
        <taxon>Chenopodioideae</taxon>
        <taxon>Anserineae</taxon>
        <taxon>Spinacia</taxon>
    </lineage>
</organism>
<dbReference type="InterPro" id="IPR000529">
    <property type="entry name" value="Ribosomal_bS6"/>
</dbReference>
<dbReference type="GO" id="GO:0003735">
    <property type="term" value="F:structural constituent of ribosome"/>
    <property type="evidence" value="ECO:0000318"/>
    <property type="project" value="GO_Central"/>
</dbReference>
<dbReference type="HAMAP" id="MF_00360">
    <property type="entry name" value="Ribosomal_bS6"/>
    <property type="match status" value="1"/>
</dbReference>
<dbReference type="GO" id="GO:0006412">
    <property type="term" value="P:translation"/>
    <property type="evidence" value="ECO:0007669"/>
    <property type="project" value="InterPro"/>
</dbReference>
<name>A0A9R0J0E8_SPIOL</name>
<protein>
    <submittedName>
        <fullName evidence="4">Protein REGULATOR OF FATTY ACID COMPOSITION 3, chloroplastic</fullName>
    </submittedName>
</protein>
<dbReference type="KEGG" id="soe:110797450"/>
<dbReference type="CDD" id="cd00473">
    <property type="entry name" value="bS6"/>
    <property type="match status" value="1"/>
</dbReference>
<dbReference type="InterPro" id="IPR035980">
    <property type="entry name" value="Ribosomal_bS6_sf"/>
</dbReference>
<dbReference type="InterPro" id="IPR020814">
    <property type="entry name" value="Ribosomal_S6_plastid/chlpt"/>
</dbReference>
<feature type="compositionally biased region" description="Basic and acidic residues" evidence="2">
    <location>
        <begin position="64"/>
        <end position="79"/>
    </location>
</feature>
<reference evidence="4" key="2">
    <citation type="submission" date="2025-08" db="UniProtKB">
        <authorList>
            <consortium name="RefSeq"/>
        </authorList>
    </citation>
    <scope>IDENTIFICATION</scope>
    <source>
        <tissue evidence="4">Leaf</tissue>
    </source>
</reference>
<reference evidence="3" key="1">
    <citation type="journal article" date="2021" name="Nat. Commun.">
        <title>Genomic analyses provide insights into spinach domestication and the genetic basis of agronomic traits.</title>
        <authorList>
            <person name="Cai X."/>
            <person name="Sun X."/>
            <person name="Xu C."/>
            <person name="Sun H."/>
            <person name="Wang X."/>
            <person name="Ge C."/>
            <person name="Zhang Z."/>
            <person name="Wang Q."/>
            <person name="Fei Z."/>
            <person name="Jiao C."/>
            <person name="Wang Q."/>
        </authorList>
    </citation>
    <scope>NUCLEOTIDE SEQUENCE [LARGE SCALE GENOMIC DNA]</scope>
    <source>
        <strain evidence="3">cv. Varoflay</strain>
    </source>
</reference>
<dbReference type="GO" id="GO:0005737">
    <property type="term" value="C:cytoplasm"/>
    <property type="evidence" value="ECO:0007669"/>
    <property type="project" value="UniProtKB-ARBA"/>
</dbReference>
<dbReference type="PANTHER" id="PTHR21011:SF1">
    <property type="entry name" value="SMALL RIBOSOMAL SUBUNIT PROTEIN BS6M"/>
    <property type="match status" value="1"/>
</dbReference>
<dbReference type="NCBIfam" id="TIGR00166">
    <property type="entry name" value="S6"/>
    <property type="match status" value="1"/>
</dbReference>
<feature type="region of interest" description="Disordered" evidence="2">
    <location>
        <begin position="64"/>
        <end position="85"/>
    </location>
</feature>
<dbReference type="Proteomes" id="UP000813463">
    <property type="component" value="Chromosome 3"/>
</dbReference>
<dbReference type="GeneID" id="110797450"/>
<dbReference type="RefSeq" id="XP_021858258.2">
    <property type="nucleotide sequence ID" value="XM_022002566.2"/>
</dbReference>
<dbReference type="InterPro" id="IPR014717">
    <property type="entry name" value="Transl_elong_EF1B/ribsomal_bS6"/>
</dbReference>
<sequence length="312" mass="36141">METLMSSSSKAATPFLSPPSKNLSGFSSPINYCLKFRNGHSSFGPISSNKLQFKSSRRSFMVEAKKGNEKNSKNNKIDSHSFAPKPDEGIGPFPESVLLREKKVQDDGSVLPEFADDEEQELFEFLNLQLESDLNVEQMRHYEVVYLIHQDYKDKIEDVNSKIQEFLKEKKGRVWRFSDWGMRRLAYKIQKTTHAHYILMNFELGGQWINDFKQMLDQDERVIRHLLIKRDKAITENCPPPPEFHTLRADMVDEYEVDDDDEDDDEWYDEDEEDLEGNGDDAVDNGDVNNTKTVTGTDNKGIENLKREEAIR</sequence>
<dbReference type="PANTHER" id="PTHR21011">
    <property type="entry name" value="MITOCHONDRIAL 28S RIBOSOMAL PROTEIN S6"/>
    <property type="match status" value="1"/>
</dbReference>
<accession>A0A9R0J0E8</accession>
<feature type="compositionally biased region" description="Basic and acidic residues" evidence="2">
    <location>
        <begin position="300"/>
        <end position="312"/>
    </location>
</feature>
<keyword evidence="3" id="KW-1185">Reference proteome</keyword>
<feature type="region of interest" description="Disordered" evidence="2">
    <location>
        <begin position="257"/>
        <end position="312"/>
    </location>
</feature>
<evidence type="ECO:0000256" key="2">
    <source>
        <dbReference type="SAM" id="MobiDB-lite"/>
    </source>
</evidence>
<gene>
    <name evidence="4" type="primary">LOC110797450</name>
</gene>
<proteinExistence type="inferred from homology"/>
<comment type="similarity">
    <text evidence="1">Belongs to the bacterial ribosomal protein bS6 family.</text>
</comment>
<dbReference type="GO" id="GO:0015935">
    <property type="term" value="C:small ribosomal subunit"/>
    <property type="evidence" value="ECO:0000318"/>
    <property type="project" value="GO_Central"/>
</dbReference>
<dbReference type="GO" id="GO:0070181">
    <property type="term" value="F:small ribosomal subunit rRNA binding"/>
    <property type="evidence" value="ECO:0000318"/>
    <property type="project" value="GO_Central"/>
</dbReference>
<dbReference type="Pfam" id="PF01250">
    <property type="entry name" value="Ribosomal_S6"/>
    <property type="match status" value="1"/>
</dbReference>
<feature type="compositionally biased region" description="Acidic residues" evidence="2">
    <location>
        <begin position="257"/>
        <end position="284"/>
    </location>
</feature>
<dbReference type="SUPFAM" id="SSF54995">
    <property type="entry name" value="Ribosomal protein S6"/>
    <property type="match status" value="1"/>
</dbReference>